<reference evidence="1" key="1">
    <citation type="submission" date="2020-05" db="EMBL/GenBank/DDBJ databases">
        <authorList>
            <person name="Chiriac C."/>
            <person name="Salcher M."/>
            <person name="Ghai R."/>
            <person name="Kavagutti S V."/>
        </authorList>
    </citation>
    <scope>NUCLEOTIDE SEQUENCE</scope>
</reference>
<dbReference type="EMBL" id="LR798254">
    <property type="protein sequence ID" value="CAB5217978.1"/>
    <property type="molecule type" value="Genomic_DNA"/>
</dbReference>
<sequence>MKLMRNMFTRVVDYGELYGLIPTNEKFSPSDIDGICERNGQFLIMEWKRPKDSEYEGEKVSYGQQKLLQSLAAKEGFIVVIIYGKTDDKMEIEKFYRVQPSGPCIPLGYGTDMFKKFYQQWYELADGYKK</sequence>
<evidence type="ECO:0000313" key="1">
    <source>
        <dbReference type="EMBL" id="CAB5217978.1"/>
    </source>
</evidence>
<protein>
    <recommendedName>
        <fullName evidence="2">VRR-NUC domain-containing protein</fullName>
    </recommendedName>
</protein>
<organism evidence="1">
    <name type="scientific">uncultured Caudovirales phage</name>
    <dbReference type="NCBI Taxonomy" id="2100421"/>
    <lineage>
        <taxon>Viruses</taxon>
        <taxon>Duplodnaviria</taxon>
        <taxon>Heunggongvirae</taxon>
        <taxon>Uroviricota</taxon>
        <taxon>Caudoviricetes</taxon>
        <taxon>Peduoviridae</taxon>
        <taxon>Maltschvirus</taxon>
        <taxon>Maltschvirus maltsch</taxon>
    </lineage>
</organism>
<gene>
    <name evidence="1" type="ORF">UFOVP202_30</name>
</gene>
<evidence type="ECO:0008006" key="2">
    <source>
        <dbReference type="Google" id="ProtNLM"/>
    </source>
</evidence>
<name>A0A6J7WMG2_9CAUD</name>
<proteinExistence type="predicted"/>
<accession>A0A6J7WMG2</accession>